<name>A0A8H2R0B4_9FIRM</name>
<comment type="function">
    <text evidence="9">Part of the binding-protein-dependent transport system for phosphate; probably responsible for the translocation of the substrate across the membrane.</text>
</comment>
<feature type="domain" description="ABC transmembrane type-1" evidence="10">
    <location>
        <begin position="91"/>
        <end position="302"/>
    </location>
</feature>
<dbReference type="InterPro" id="IPR051124">
    <property type="entry name" value="Phosphate_Transport_Permease"/>
</dbReference>
<evidence type="ECO:0000256" key="9">
    <source>
        <dbReference type="RuleBase" id="RU363054"/>
    </source>
</evidence>
<dbReference type="GO" id="GO:0005315">
    <property type="term" value="F:phosphate transmembrane transporter activity"/>
    <property type="evidence" value="ECO:0007669"/>
    <property type="project" value="InterPro"/>
</dbReference>
<dbReference type="NCBIfam" id="TIGR02138">
    <property type="entry name" value="phosphate_pstC"/>
    <property type="match status" value="1"/>
</dbReference>
<organism evidence="11 12">
    <name type="scientific">Urinicoccus massiliensis</name>
    <dbReference type="NCBI Taxonomy" id="1723382"/>
    <lineage>
        <taxon>Bacteria</taxon>
        <taxon>Bacillati</taxon>
        <taxon>Bacillota</taxon>
        <taxon>Tissierellia</taxon>
        <taxon>Tissierellales</taxon>
        <taxon>Peptoniphilaceae</taxon>
        <taxon>Urinicoccus</taxon>
    </lineage>
</organism>
<keyword evidence="5 8" id="KW-0812">Transmembrane</keyword>
<evidence type="ECO:0000256" key="7">
    <source>
        <dbReference type="ARBA" id="ARBA00023136"/>
    </source>
</evidence>
<feature type="transmembrane region" description="Helical" evidence="8">
    <location>
        <begin position="26"/>
        <end position="51"/>
    </location>
</feature>
<evidence type="ECO:0000256" key="6">
    <source>
        <dbReference type="ARBA" id="ARBA00022989"/>
    </source>
</evidence>
<protein>
    <recommendedName>
        <fullName evidence="9">Phosphate transport system permease protein</fullName>
    </recommendedName>
</protein>
<feature type="transmembrane region" description="Helical" evidence="8">
    <location>
        <begin position="223"/>
        <end position="246"/>
    </location>
</feature>
<dbReference type="PROSITE" id="PS50928">
    <property type="entry name" value="ABC_TM1"/>
    <property type="match status" value="1"/>
</dbReference>
<evidence type="ECO:0000313" key="12">
    <source>
        <dbReference type="Proteomes" id="UP000377798"/>
    </source>
</evidence>
<evidence type="ECO:0000256" key="8">
    <source>
        <dbReference type="RuleBase" id="RU363032"/>
    </source>
</evidence>
<feature type="transmembrane region" description="Helical" evidence="8">
    <location>
        <begin position="128"/>
        <end position="152"/>
    </location>
</feature>
<gene>
    <name evidence="11" type="primary">pstC</name>
    <name evidence="11" type="ORF">NCTC13150_00034</name>
</gene>
<keyword evidence="12" id="KW-1185">Reference proteome</keyword>
<comment type="caution">
    <text evidence="11">The sequence shown here is derived from an EMBL/GenBank/DDBJ whole genome shotgun (WGS) entry which is preliminary data.</text>
</comment>
<dbReference type="SUPFAM" id="SSF161098">
    <property type="entry name" value="MetI-like"/>
    <property type="match status" value="1"/>
</dbReference>
<evidence type="ECO:0000313" key="11">
    <source>
        <dbReference type="EMBL" id="VFB15538.1"/>
    </source>
</evidence>
<evidence type="ECO:0000259" key="10">
    <source>
        <dbReference type="PROSITE" id="PS50928"/>
    </source>
</evidence>
<dbReference type="PANTHER" id="PTHR30425:SF2">
    <property type="entry name" value="ABC TRANSPORTER PERMEASE PROTEIN YQGH-RELATED"/>
    <property type="match status" value="1"/>
</dbReference>
<evidence type="ECO:0000256" key="1">
    <source>
        <dbReference type="ARBA" id="ARBA00004651"/>
    </source>
</evidence>
<dbReference type="InterPro" id="IPR000515">
    <property type="entry name" value="MetI-like"/>
</dbReference>
<comment type="subcellular location">
    <subcellularLocation>
        <location evidence="1 8">Cell membrane</location>
        <topology evidence="1 8">Multi-pass membrane protein</topology>
    </subcellularLocation>
</comment>
<dbReference type="Proteomes" id="UP000377798">
    <property type="component" value="Unassembled WGS sequence"/>
</dbReference>
<evidence type="ECO:0000256" key="3">
    <source>
        <dbReference type="ARBA" id="ARBA00022448"/>
    </source>
</evidence>
<comment type="similarity">
    <text evidence="2 9">Belongs to the binding-protein-dependent transport system permease family. CysTW subfamily.</text>
</comment>
<dbReference type="InterPro" id="IPR011864">
    <property type="entry name" value="Phosphate_PstC"/>
</dbReference>
<dbReference type="CDD" id="cd06261">
    <property type="entry name" value="TM_PBP2"/>
    <property type="match status" value="1"/>
</dbReference>
<keyword evidence="3 8" id="KW-0813">Transport</keyword>
<keyword evidence="7 8" id="KW-0472">Membrane</keyword>
<proteinExistence type="inferred from homology"/>
<keyword evidence="4 9" id="KW-1003">Cell membrane</keyword>
<feature type="transmembrane region" description="Helical" evidence="8">
    <location>
        <begin position="164"/>
        <end position="185"/>
    </location>
</feature>
<feature type="transmembrane region" description="Helical" evidence="8">
    <location>
        <begin position="282"/>
        <end position="302"/>
    </location>
</feature>
<dbReference type="InterPro" id="IPR035906">
    <property type="entry name" value="MetI-like_sf"/>
</dbReference>
<dbReference type="PANTHER" id="PTHR30425">
    <property type="entry name" value="PHOSPHATE TRANSPORT SYSTEM PERMEASE PROTEIN PST"/>
    <property type="match status" value="1"/>
</dbReference>
<dbReference type="GO" id="GO:0005886">
    <property type="term" value="C:plasma membrane"/>
    <property type="evidence" value="ECO:0007669"/>
    <property type="project" value="UniProtKB-SubCell"/>
</dbReference>
<dbReference type="AlphaFoldDB" id="A0A8H2R0B4"/>
<keyword evidence="9" id="KW-0592">Phosphate transport</keyword>
<evidence type="ECO:0000256" key="2">
    <source>
        <dbReference type="ARBA" id="ARBA00007069"/>
    </source>
</evidence>
<evidence type="ECO:0000256" key="5">
    <source>
        <dbReference type="ARBA" id="ARBA00022692"/>
    </source>
</evidence>
<evidence type="ECO:0000256" key="4">
    <source>
        <dbReference type="ARBA" id="ARBA00022475"/>
    </source>
</evidence>
<dbReference type="EMBL" id="CAACYI010000001">
    <property type="protein sequence ID" value="VFB15538.1"/>
    <property type="molecule type" value="Genomic_DNA"/>
</dbReference>
<feature type="transmembrane region" description="Helical" evidence="8">
    <location>
        <begin position="88"/>
        <end position="116"/>
    </location>
</feature>
<sequence length="313" mass="33493">MTSYQNVESKVSIIEKKQNKRLVDKAVRGGISCLGIAVVGLMILITLFLAYRGIQLFTRYHHSLGEFLFSSDWAPNDSMEGGGKVGSAVYFVGSILTCGIALLIAAPFSITVSVFISELVPDKTKAFFQMLVEILAGVPSIIYGWMGLTILVPWLKEISGRPHGFSVMAGALVLALMVLPTMITLCKDSYRSVPEAQRLAAYGLGATKFQMIKDVILPTAKTGVFTAFVLGLSRAFGEALAVAMVIGKTRAFPADLLSPTTNLTSAIASDMGGAMEGGEYNAALWAMALSLFVISLVFVFIIGKIGSRGRVND</sequence>
<dbReference type="Pfam" id="PF00528">
    <property type="entry name" value="BPD_transp_1"/>
    <property type="match status" value="1"/>
</dbReference>
<accession>A0A8H2R0B4</accession>
<keyword evidence="6 8" id="KW-1133">Transmembrane helix</keyword>
<reference evidence="11 12" key="1">
    <citation type="submission" date="2019-02" db="EMBL/GenBank/DDBJ databases">
        <authorList>
            <consortium name="Pathogen Informatics"/>
        </authorList>
    </citation>
    <scope>NUCLEOTIDE SEQUENCE [LARGE SCALE GENOMIC DNA]</scope>
    <source>
        <strain evidence="11 12">3012STDY7089603</strain>
    </source>
</reference>
<dbReference type="Gene3D" id="1.10.3720.10">
    <property type="entry name" value="MetI-like"/>
    <property type="match status" value="1"/>
</dbReference>
<dbReference type="GO" id="GO:0006817">
    <property type="term" value="P:phosphate ion transport"/>
    <property type="evidence" value="ECO:0007669"/>
    <property type="project" value="UniProtKB-KW"/>
</dbReference>